<dbReference type="Proteomes" id="UP000195667">
    <property type="component" value="Unassembled WGS sequence"/>
</dbReference>
<reference evidence="2" key="1">
    <citation type="submission" date="2017-02" db="EMBL/GenBank/DDBJ databases">
        <authorList>
            <person name="Daims H."/>
        </authorList>
    </citation>
    <scope>NUCLEOTIDE SEQUENCE [LARGE SCALE GENOMIC DNA]</scope>
</reference>
<dbReference type="RefSeq" id="WP_087143682.1">
    <property type="nucleotide sequence ID" value="NZ_FUKI01000114.1"/>
</dbReference>
<evidence type="ECO:0000313" key="1">
    <source>
        <dbReference type="EMBL" id="SJM93094.1"/>
    </source>
</evidence>
<dbReference type="AlphaFoldDB" id="A0A1R4HA07"/>
<sequence length="276" mass="30995">MNLNYIDFIHPNHINIFIAAAQEFNCHILVRKTGQAALNWVGKRGYTGKRADMKAKTANQNVGRYQLAGLVCSPFVQPLAFTGERLASAQKKWSKCQHLITVPSNTMGFDDQRQPRGCHTPYLLQTNTDHKHYGCVALVDMGLLIPRYIHGDYDLYAIIPASKAFDPNALNPLASKLGSTMRPSSMGLEAYERLFVDNKESQLSFRVATYINNRIESISPDLLGALMVNHGEQLNLGKSGQTFEPVLAILAKQENGQWLKILASQFEHEQFYRNVL</sequence>
<proteinExistence type="predicted"/>
<organism evidence="1 2">
    <name type="scientific">Crenothrix polyspora</name>
    <dbReference type="NCBI Taxonomy" id="360316"/>
    <lineage>
        <taxon>Bacteria</taxon>
        <taxon>Pseudomonadati</taxon>
        <taxon>Pseudomonadota</taxon>
        <taxon>Gammaproteobacteria</taxon>
        <taxon>Methylococcales</taxon>
        <taxon>Crenotrichaceae</taxon>
        <taxon>Crenothrix</taxon>
    </lineage>
</organism>
<dbReference type="EMBL" id="FUKI01000114">
    <property type="protein sequence ID" value="SJM93094.1"/>
    <property type="molecule type" value="Genomic_DNA"/>
</dbReference>
<gene>
    <name evidence="1" type="ORF">CRENPOLYSF1_390004</name>
</gene>
<evidence type="ECO:0000313" key="2">
    <source>
        <dbReference type="Proteomes" id="UP000195667"/>
    </source>
</evidence>
<protein>
    <submittedName>
        <fullName evidence="1">Uncharacterized protein</fullName>
    </submittedName>
</protein>
<keyword evidence="2" id="KW-1185">Reference proteome</keyword>
<name>A0A1R4HA07_9GAMM</name>
<dbReference type="OrthoDB" id="7065154at2"/>
<accession>A0A1R4HA07</accession>